<dbReference type="SUPFAM" id="SSF51419">
    <property type="entry name" value="PLP-binding barrel"/>
    <property type="match status" value="1"/>
</dbReference>
<comment type="function">
    <text evidence="4">Catalyzes the interconversion of L-alanine and D-alanine. May also act on other amino acids.</text>
</comment>
<dbReference type="EMBL" id="MHKU01000032">
    <property type="protein sequence ID" value="OGY96417.1"/>
    <property type="molecule type" value="Genomic_DNA"/>
</dbReference>
<dbReference type="GO" id="GO:0005829">
    <property type="term" value="C:cytosol"/>
    <property type="evidence" value="ECO:0007669"/>
    <property type="project" value="TreeGrafter"/>
</dbReference>
<dbReference type="CDD" id="cd00430">
    <property type="entry name" value="PLPDE_III_AR"/>
    <property type="match status" value="1"/>
</dbReference>
<name>A0A1G2C7E0_9BACT</name>
<comment type="pathway">
    <text evidence="4">Amino-acid biosynthesis; D-alanine biosynthesis; D-alanine from L-alanine: step 1/1.</text>
</comment>
<evidence type="ECO:0000256" key="2">
    <source>
        <dbReference type="ARBA" id="ARBA00022898"/>
    </source>
</evidence>
<dbReference type="SMART" id="SM01005">
    <property type="entry name" value="Ala_racemase_C"/>
    <property type="match status" value="1"/>
</dbReference>
<dbReference type="Pfam" id="PF01168">
    <property type="entry name" value="Ala_racemase_N"/>
    <property type="match status" value="1"/>
</dbReference>
<gene>
    <name evidence="8" type="ORF">A2122_01645</name>
</gene>
<evidence type="ECO:0000313" key="8">
    <source>
        <dbReference type="EMBL" id="OGY96417.1"/>
    </source>
</evidence>
<dbReference type="Pfam" id="PF00842">
    <property type="entry name" value="Ala_racemase_C"/>
    <property type="match status" value="1"/>
</dbReference>
<dbReference type="InterPro" id="IPR011079">
    <property type="entry name" value="Ala_racemase_C"/>
</dbReference>
<dbReference type="SUPFAM" id="SSF50621">
    <property type="entry name" value="Alanine racemase C-terminal domain-like"/>
    <property type="match status" value="1"/>
</dbReference>
<evidence type="ECO:0000256" key="5">
    <source>
        <dbReference type="PIRSR" id="PIRSR600821-50"/>
    </source>
</evidence>
<dbReference type="PANTHER" id="PTHR30511:SF0">
    <property type="entry name" value="ALANINE RACEMASE, CATABOLIC-RELATED"/>
    <property type="match status" value="1"/>
</dbReference>
<dbReference type="AlphaFoldDB" id="A0A1G2C7E0"/>
<keyword evidence="2 4" id="KW-0663">Pyridoxal phosphate</keyword>
<dbReference type="InterPro" id="IPR029066">
    <property type="entry name" value="PLP-binding_barrel"/>
</dbReference>
<dbReference type="InterPro" id="IPR020622">
    <property type="entry name" value="Ala_racemase_pyridoxalP-BS"/>
</dbReference>
<evidence type="ECO:0000256" key="4">
    <source>
        <dbReference type="HAMAP-Rule" id="MF_01201"/>
    </source>
</evidence>
<organism evidence="8 9">
    <name type="scientific">Candidatus Liptonbacteria bacterium GWB1_49_6</name>
    <dbReference type="NCBI Taxonomy" id="1798644"/>
    <lineage>
        <taxon>Bacteria</taxon>
        <taxon>Candidatus Liptoniibacteriota</taxon>
    </lineage>
</organism>
<dbReference type="EC" id="5.1.1.1" evidence="4"/>
<dbReference type="PROSITE" id="PS00395">
    <property type="entry name" value="ALANINE_RACEMASE"/>
    <property type="match status" value="1"/>
</dbReference>
<feature type="active site" description="Proton acceptor; specific for D-alanine" evidence="4">
    <location>
        <position position="63"/>
    </location>
</feature>
<dbReference type="FunFam" id="3.20.20.10:FF:000002">
    <property type="entry name" value="Alanine racemase"/>
    <property type="match status" value="1"/>
</dbReference>
<comment type="similarity">
    <text evidence="4">Belongs to the alanine racemase family.</text>
</comment>
<dbReference type="GO" id="GO:0030632">
    <property type="term" value="P:D-alanine biosynthetic process"/>
    <property type="evidence" value="ECO:0007669"/>
    <property type="project" value="UniProtKB-UniRule"/>
</dbReference>
<feature type="active site" description="Proton acceptor; specific for L-alanine" evidence="4">
    <location>
        <position position="293"/>
    </location>
</feature>
<dbReference type="Gene3D" id="2.40.37.10">
    <property type="entry name" value="Lyase, Ornithine Decarboxylase, Chain A, domain 1"/>
    <property type="match status" value="1"/>
</dbReference>
<dbReference type="GO" id="GO:0008784">
    <property type="term" value="F:alanine racemase activity"/>
    <property type="evidence" value="ECO:0007669"/>
    <property type="project" value="UniProtKB-UniRule"/>
</dbReference>
<dbReference type="InterPro" id="IPR001608">
    <property type="entry name" value="Ala_racemase_N"/>
</dbReference>
<comment type="cofactor">
    <cofactor evidence="1 4 5">
        <name>pyridoxal 5'-phosphate</name>
        <dbReference type="ChEBI" id="CHEBI:597326"/>
    </cofactor>
</comment>
<evidence type="ECO:0000256" key="1">
    <source>
        <dbReference type="ARBA" id="ARBA00001933"/>
    </source>
</evidence>
<reference evidence="8 9" key="1">
    <citation type="journal article" date="2016" name="Nat. Commun.">
        <title>Thousands of microbial genomes shed light on interconnected biogeochemical processes in an aquifer system.</title>
        <authorList>
            <person name="Anantharaman K."/>
            <person name="Brown C.T."/>
            <person name="Hug L.A."/>
            <person name="Sharon I."/>
            <person name="Castelle C.J."/>
            <person name="Probst A.J."/>
            <person name="Thomas B.C."/>
            <person name="Singh A."/>
            <person name="Wilkins M.J."/>
            <person name="Karaoz U."/>
            <person name="Brodie E.L."/>
            <person name="Williams K.H."/>
            <person name="Hubbard S.S."/>
            <person name="Banfield J.F."/>
        </authorList>
    </citation>
    <scope>NUCLEOTIDE SEQUENCE [LARGE SCALE GENOMIC DNA]</scope>
</reference>
<comment type="caution">
    <text evidence="8">The sequence shown here is derived from an EMBL/GenBank/DDBJ whole genome shotgun (WGS) entry which is preliminary data.</text>
</comment>
<protein>
    <recommendedName>
        <fullName evidence="4">Alanine racemase</fullName>
        <ecNumber evidence="4">5.1.1.1</ecNumber>
    </recommendedName>
</protein>
<dbReference type="Gene3D" id="3.20.20.10">
    <property type="entry name" value="Alanine racemase"/>
    <property type="match status" value="1"/>
</dbReference>
<keyword evidence="3 4" id="KW-0413">Isomerase</keyword>
<proteinExistence type="inferred from homology"/>
<sequence>MSAKRSLDESAELAKKTWIEINGRAAKKNCQAFRKVIGPRVNPNQSSLQRAGSNGVKLWAVVKSNAYGHGLLAFSRAVERDVDGFCVDSVIEGIKLRRAGIKKFILVLGPTLPAPLREAGAYGITVSISNFDALKSLAAMKNRPAFHLKIDTGMHRQGFYLEDLPKVERALLRMKEKAAGIFTHFASAKDIHYPTYTEKQYSVFQEAVRALRRASLPEKTFIKHCAATGGVLVGGKYFEDAVRVGMGLYGYFPSPELKIRANAPKKFSLVPVLSWKAAVSEVKKLKPGDYIGYDLSERVSRPTTMAILPIGYWHGMPRSLSGKGKVWISGRLGKILGRVSMDLLVVDVTGIPCRAGDSAMLVGPESGVLADEIGEQAGTTHYEFLTRLNPLIERRVIH</sequence>
<dbReference type="GO" id="GO:0030170">
    <property type="term" value="F:pyridoxal phosphate binding"/>
    <property type="evidence" value="ECO:0007669"/>
    <property type="project" value="UniProtKB-UniRule"/>
</dbReference>
<dbReference type="HAMAP" id="MF_01201">
    <property type="entry name" value="Ala_racemase"/>
    <property type="match status" value="1"/>
</dbReference>
<feature type="binding site" evidence="4 6">
    <location>
        <position position="341"/>
    </location>
    <ligand>
        <name>substrate</name>
    </ligand>
</feature>
<comment type="catalytic activity">
    <reaction evidence="4">
        <text>L-alanine = D-alanine</text>
        <dbReference type="Rhea" id="RHEA:20249"/>
        <dbReference type="ChEBI" id="CHEBI:57416"/>
        <dbReference type="ChEBI" id="CHEBI:57972"/>
        <dbReference type="EC" id="5.1.1.1"/>
    </reaction>
</comment>
<dbReference type="NCBIfam" id="TIGR00492">
    <property type="entry name" value="alr"/>
    <property type="match status" value="1"/>
</dbReference>
<dbReference type="InterPro" id="IPR000821">
    <property type="entry name" value="Ala_racemase"/>
</dbReference>
<evidence type="ECO:0000259" key="7">
    <source>
        <dbReference type="SMART" id="SM01005"/>
    </source>
</evidence>
<evidence type="ECO:0000256" key="3">
    <source>
        <dbReference type="ARBA" id="ARBA00023235"/>
    </source>
</evidence>
<dbReference type="Proteomes" id="UP000176648">
    <property type="component" value="Unassembled WGS sequence"/>
</dbReference>
<evidence type="ECO:0000313" key="9">
    <source>
        <dbReference type="Proteomes" id="UP000176648"/>
    </source>
</evidence>
<feature type="binding site" evidence="4 6">
    <location>
        <position position="156"/>
    </location>
    <ligand>
        <name>substrate</name>
    </ligand>
</feature>
<dbReference type="PRINTS" id="PR00992">
    <property type="entry name" value="ALARACEMASE"/>
</dbReference>
<accession>A0A1G2C7E0</accession>
<dbReference type="UniPathway" id="UPA00042">
    <property type="reaction ID" value="UER00497"/>
</dbReference>
<dbReference type="STRING" id="1798644.A2122_01645"/>
<evidence type="ECO:0000256" key="6">
    <source>
        <dbReference type="PIRSR" id="PIRSR600821-52"/>
    </source>
</evidence>
<feature type="domain" description="Alanine racemase C-terminal" evidence="7">
    <location>
        <begin position="272"/>
        <end position="397"/>
    </location>
</feature>
<dbReference type="PANTHER" id="PTHR30511">
    <property type="entry name" value="ALANINE RACEMASE"/>
    <property type="match status" value="1"/>
</dbReference>
<dbReference type="InterPro" id="IPR009006">
    <property type="entry name" value="Ala_racemase/Decarboxylase_C"/>
</dbReference>
<feature type="modified residue" description="N6-(pyridoxal phosphate)lysine" evidence="4 5">
    <location>
        <position position="63"/>
    </location>
</feature>